<evidence type="ECO:0000256" key="1">
    <source>
        <dbReference type="ARBA" id="ARBA00000900"/>
    </source>
</evidence>
<evidence type="ECO:0000256" key="6">
    <source>
        <dbReference type="ARBA" id="ARBA00022723"/>
    </source>
</evidence>
<keyword evidence="9" id="KW-0862">Zinc</keyword>
<dbReference type="GO" id="GO:0061630">
    <property type="term" value="F:ubiquitin protein ligase activity"/>
    <property type="evidence" value="ECO:0007669"/>
    <property type="project" value="UniProtKB-EC"/>
</dbReference>
<keyword evidence="5" id="KW-0812">Transmembrane</keyword>
<keyword evidence="4" id="KW-0808">Transferase</keyword>
<dbReference type="EC" id="2.3.2.27" evidence="3"/>
<keyword evidence="11" id="KW-0472">Membrane</keyword>
<keyword evidence="7" id="KW-0863">Zinc-finger</keyword>
<comment type="subcellular location">
    <subcellularLocation>
        <location evidence="2">Membrane</location>
        <topology evidence="2">Multi-pass membrane protein</topology>
    </subcellularLocation>
</comment>
<dbReference type="GO" id="GO:0016020">
    <property type="term" value="C:membrane"/>
    <property type="evidence" value="ECO:0007669"/>
    <property type="project" value="UniProtKB-SubCell"/>
</dbReference>
<evidence type="ECO:0000256" key="7">
    <source>
        <dbReference type="ARBA" id="ARBA00022771"/>
    </source>
</evidence>
<dbReference type="PANTHER" id="PTHR45977">
    <property type="entry name" value="TARGET OF ERK KINASE MPK-1"/>
    <property type="match status" value="1"/>
</dbReference>
<comment type="catalytic activity">
    <reaction evidence="1">
        <text>S-ubiquitinyl-[E2 ubiquitin-conjugating enzyme]-L-cysteine + [acceptor protein]-L-lysine = [E2 ubiquitin-conjugating enzyme]-L-cysteine + N(6)-ubiquitinyl-[acceptor protein]-L-lysine.</text>
        <dbReference type="EC" id="2.3.2.27"/>
    </reaction>
</comment>
<dbReference type="Pfam" id="PF13639">
    <property type="entry name" value="zf-RING_2"/>
    <property type="match status" value="1"/>
</dbReference>
<dbReference type="EMBL" id="MN738867">
    <property type="protein sequence ID" value="QHT29030.1"/>
    <property type="molecule type" value="Genomic_DNA"/>
</dbReference>
<evidence type="ECO:0000256" key="8">
    <source>
        <dbReference type="ARBA" id="ARBA00022786"/>
    </source>
</evidence>
<protein>
    <recommendedName>
        <fullName evidence="3">RING-type E3 ubiquitin transferase</fullName>
        <ecNumber evidence="3">2.3.2.27</ecNumber>
    </recommendedName>
</protein>
<dbReference type="Gene3D" id="3.30.40.10">
    <property type="entry name" value="Zinc/RING finger domain, C3HC4 (zinc finger)"/>
    <property type="match status" value="1"/>
</dbReference>
<evidence type="ECO:0000256" key="3">
    <source>
        <dbReference type="ARBA" id="ARBA00012483"/>
    </source>
</evidence>
<dbReference type="SUPFAM" id="SSF57850">
    <property type="entry name" value="RING/U-box"/>
    <property type="match status" value="1"/>
</dbReference>
<dbReference type="InterPro" id="IPR001841">
    <property type="entry name" value="Znf_RING"/>
</dbReference>
<dbReference type="GO" id="GO:0008270">
    <property type="term" value="F:zinc ion binding"/>
    <property type="evidence" value="ECO:0007669"/>
    <property type="project" value="UniProtKB-KW"/>
</dbReference>
<organism evidence="13">
    <name type="scientific">viral metagenome</name>
    <dbReference type="NCBI Taxonomy" id="1070528"/>
    <lineage>
        <taxon>unclassified sequences</taxon>
        <taxon>metagenomes</taxon>
        <taxon>organismal metagenomes</taxon>
    </lineage>
</organism>
<name>A0A6C0EL23_9ZZZZ</name>
<dbReference type="InterPro" id="IPR013083">
    <property type="entry name" value="Znf_RING/FYVE/PHD"/>
</dbReference>
<evidence type="ECO:0000256" key="10">
    <source>
        <dbReference type="ARBA" id="ARBA00022989"/>
    </source>
</evidence>
<sequence>MSTIDECCICLENLDDKYQKYLLECKHQFHTTCLNEWYQKPNSNYMCPMCNLPSNIINVSSSNNIIKSPIVIDNQIIIKDSTPLLDTRAIRDNQTIMDNQTIGNNQAIGDKSKYSFINRPVKTKSDCIIL</sequence>
<feature type="domain" description="RING-type" evidence="12">
    <location>
        <begin position="7"/>
        <end position="51"/>
    </location>
</feature>
<evidence type="ECO:0000256" key="4">
    <source>
        <dbReference type="ARBA" id="ARBA00022679"/>
    </source>
</evidence>
<evidence type="ECO:0000256" key="2">
    <source>
        <dbReference type="ARBA" id="ARBA00004141"/>
    </source>
</evidence>
<accession>A0A6C0EL23</accession>
<dbReference type="PROSITE" id="PS50089">
    <property type="entry name" value="ZF_RING_2"/>
    <property type="match status" value="1"/>
</dbReference>
<dbReference type="SMART" id="SM00184">
    <property type="entry name" value="RING"/>
    <property type="match status" value="1"/>
</dbReference>
<reference evidence="13" key="1">
    <citation type="journal article" date="2020" name="Nature">
        <title>Giant virus diversity and host interactions through global metagenomics.</title>
        <authorList>
            <person name="Schulz F."/>
            <person name="Roux S."/>
            <person name="Paez-Espino D."/>
            <person name="Jungbluth S."/>
            <person name="Walsh D.A."/>
            <person name="Denef V.J."/>
            <person name="McMahon K.D."/>
            <person name="Konstantinidis K.T."/>
            <person name="Eloe-Fadrosh E.A."/>
            <person name="Kyrpides N.C."/>
            <person name="Woyke T."/>
        </authorList>
    </citation>
    <scope>NUCLEOTIDE SEQUENCE</scope>
    <source>
        <strain evidence="13">GVMAG-M-3300001351-8</strain>
    </source>
</reference>
<evidence type="ECO:0000256" key="5">
    <source>
        <dbReference type="ARBA" id="ARBA00022692"/>
    </source>
</evidence>
<evidence type="ECO:0000256" key="9">
    <source>
        <dbReference type="ARBA" id="ARBA00022833"/>
    </source>
</evidence>
<keyword evidence="10" id="KW-1133">Transmembrane helix</keyword>
<evidence type="ECO:0000256" key="11">
    <source>
        <dbReference type="ARBA" id="ARBA00023136"/>
    </source>
</evidence>
<keyword evidence="6" id="KW-0479">Metal-binding</keyword>
<proteinExistence type="predicted"/>
<evidence type="ECO:0000313" key="13">
    <source>
        <dbReference type="EMBL" id="QHT29030.1"/>
    </source>
</evidence>
<keyword evidence="8" id="KW-0833">Ubl conjugation pathway</keyword>
<evidence type="ECO:0000259" key="12">
    <source>
        <dbReference type="PROSITE" id="PS50089"/>
    </source>
</evidence>
<dbReference type="AlphaFoldDB" id="A0A6C0EL23"/>